<keyword evidence="1" id="KW-1133">Transmembrane helix</keyword>
<feature type="transmembrane region" description="Helical" evidence="1">
    <location>
        <begin position="174"/>
        <end position="198"/>
    </location>
</feature>
<organism evidence="2 3">
    <name type="scientific">Tetragenococcus muriaticus PMC-11-5</name>
    <dbReference type="NCBI Taxonomy" id="1302649"/>
    <lineage>
        <taxon>Bacteria</taxon>
        <taxon>Bacillati</taxon>
        <taxon>Bacillota</taxon>
        <taxon>Bacilli</taxon>
        <taxon>Lactobacillales</taxon>
        <taxon>Enterococcaceae</taxon>
        <taxon>Tetragenococcus</taxon>
    </lineage>
</organism>
<evidence type="ECO:0000313" key="2">
    <source>
        <dbReference type="EMBL" id="KFN93334.1"/>
    </source>
</evidence>
<feature type="transmembrane region" description="Helical" evidence="1">
    <location>
        <begin position="149"/>
        <end position="167"/>
    </location>
</feature>
<keyword evidence="1" id="KW-0472">Membrane</keyword>
<evidence type="ECO:0000313" key="3">
    <source>
        <dbReference type="Proteomes" id="UP000029380"/>
    </source>
</evidence>
<reference evidence="2 3" key="1">
    <citation type="submission" date="2014-08" db="EMBL/GenBank/DDBJ databases">
        <title>Genome sequence of Tetragenococcus muriaticus.</title>
        <authorList>
            <person name="Chuea-nongthon C."/>
            <person name="Rodtong S."/>
            <person name="Yongsawatdigul J."/>
            <person name="Steele J.L."/>
            <person name="Liu X.-y."/>
            <person name="Speers J."/>
            <person name="Glasner J.D."/>
            <person name="Neeno-Eckwall E.C."/>
        </authorList>
    </citation>
    <scope>NUCLEOTIDE SEQUENCE [LARGE SCALE GENOMIC DNA]</scope>
    <source>
        <strain evidence="2 3">PMC-11-5</strain>
    </source>
</reference>
<dbReference type="Proteomes" id="UP000029380">
    <property type="component" value="Unassembled WGS sequence"/>
</dbReference>
<gene>
    <name evidence="2" type="ORF">TMUPMC115_0490</name>
</gene>
<feature type="transmembrane region" description="Helical" evidence="1">
    <location>
        <begin position="12"/>
        <end position="33"/>
    </location>
</feature>
<comment type="caution">
    <text evidence="2">The sequence shown here is derived from an EMBL/GenBank/DDBJ whole genome shotgun (WGS) entry which is preliminary data.</text>
</comment>
<proteinExistence type="predicted"/>
<dbReference type="PATRIC" id="fig|1302649.3.peg.494"/>
<feature type="transmembrane region" description="Helical" evidence="1">
    <location>
        <begin position="106"/>
        <end position="129"/>
    </location>
</feature>
<keyword evidence="1" id="KW-0812">Transmembrane</keyword>
<protein>
    <submittedName>
        <fullName evidence="2">Uncharacterized protein</fullName>
    </submittedName>
</protein>
<evidence type="ECO:0000256" key="1">
    <source>
        <dbReference type="SAM" id="Phobius"/>
    </source>
</evidence>
<dbReference type="EMBL" id="JPVU01000044">
    <property type="protein sequence ID" value="KFN93334.1"/>
    <property type="molecule type" value="Genomic_DNA"/>
</dbReference>
<feature type="transmembrane region" description="Helical" evidence="1">
    <location>
        <begin position="40"/>
        <end position="58"/>
    </location>
</feature>
<feature type="transmembrane region" description="Helical" evidence="1">
    <location>
        <begin position="78"/>
        <end position="94"/>
    </location>
</feature>
<dbReference type="OrthoDB" id="5143502at2"/>
<sequence>MALLLNQSNVVLGINISLSDFFLLLLICILPLVKDIRLPFPFFIFGLVLTCSLIFTSFVLNEIHFGISASPGYFFRDYIKLLTVFLYFIVGYNLSTMGLFKDIVKWFSIGSLILGILSIIYTLISPPFLQELLYFGGNRFRGLMNDPNYFSVIQSTAIMYFLSNSNIRRKYRILALLILCFSIITSGSKTGIILLIFMCMYKLTQYFFSKKKTSKRY</sequence>
<dbReference type="AlphaFoldDB" id="A0A091C8M4"/>
<name>A0A091C8M4_9ENTE</name>
<accession>A0A091C8M4</accession>